<dbReference type="EMBL" id="MU267643">
    <property type="protein sequence ID" value="KAH7912792.1"/>
    <property type="molecule type" value="Genomic_DNA"/>
</dbReference>
<name>A0ACB8AHW1_9AGAM</name>
<reference evidence="1" key="1">
    <citation type="journal article" date="2021" name="New Phytol.">
        <title>Evolutionary innovations through gain and loss of genes in the ectomycorrhizal Boletales.</title>
        <authorList>
            <person name="Wu G."/>
            <person name="Miyauchi S."/>
            <person name="Morin E."/>
            <person name="Kuo A."/>
            <person name="Drula E."/>
            <person name="Varga T."/>
            <person name="Kohler A."/>
            <person name="Feng B."/>
            <person name="Cao Y."/>
            <person name="Lipzen A."/>
            <person name="Daum C."/>
            <person name="Hundley H."/>
            <person name="Pangilinan J."/>
            <person name="Johnson J."/>
            <person name="Barry K."/>
            <person name="LaButti K."/>
            <person name="Ng V."/>
            <person name="Ahrendt S."/>
            <person name="Min B."/>
            <person name="Choi I.G."/>
            <person name="Park H."/>
            <person name="Plett J.M."/>
            <person name="Magnuson J."/>
            <person name="Spatafora J.W."/>
            <person name="Nagy L.G."/>
            <person name="Henrissat B."/>
            <person name="Grigoriev I.V."/>
            <person name="Yang Z.L."/>
            <person name="Xu J."/>
            <person name="Martin F.M."/>
        </authorList>
    </citation>
    <scope>NUCLEOTIDE SEQUENCE</scope>
    <source>
        <strain evidence="1">ATCC 28755</strain>
    </source>
</reference>
<proteinExistence type="predicted"/>
<keyword evidence="2" id="KW-1185">Reference proteome</keyword>
<organism evidence="1 2">
    <name type="scientific">Hygrophoropsis aurantiaca</name>
    <dbReference type="NCBI Taxonomy" id="72124"/>
    <lineage>
        <taxon>Eukaryota</taxon>
        <taxon>Fungi</taxon>
        <taxon>Dikarya</taxon>
        <taxon>Basidiomycota</taxon>
        <taxon>Agaricomycotina</taxon>
        <taxon>Agaricomycetes</taxon>
        <taxon>Agaricomycetidae</taxon>
        <taxon>Boletales</taxon>
        <taxon>Coniophorineae</taxon>
        <taxon>Hygrophoropsidaceae</taxon>
        <taxon>Hygrophoropsis</taxon>
    </lineage>
</organism>
<evidence type="ECO:0000313" key="2">
    <source>
        <dbReference type="Proteomes" id="UP000790377"/>
    </source>
</evidence>
<gene>
    <name evidence="1" type="ORF">BJ138DRAFT_1099972</name>
</gene>
<accession>A0ACB8AHW1</accession>
<protein>
    <submittedName>
        <fullName evidence="1">Uncharacterized protein</fullName>
    </submittedName>
</protein>
<dbReference type="Proteomes" id="UP000790377">
    <property type="component" value="Unassembled WGS sequence"/>
</dbReference>
<sequence>MSYNVMKDLPALPASDGPTESVTASAETLPLAGSVLNLAKPRPHILLERRIAPADMERLRSRWQAVAISSTDTIAVPDARNSNSTNTQTLASVREKRRLGQVGPLGPFPVPPKQLENIAPAPSGPHTAPIPPVSQKRWVMFTRKALSSRRFMKMTSSPETTTSKQGYSKSTKKAKPSKSTPNLKSAAKTAPVKANPVEPTAPKVTLVAKEAATVGLKNFEFDVDIKDGGIYFACDPNWEPSQGDVTLVFVSPDPVDEPQVVFDMPDSPILHGSRSDAEICSTRSLPLRRRSEYREALSPPGLHPIDELHSFLDIDN</sequence>
<evidence type="ECO:0000313" key="1">
    <source>
        <dbReference type="EMBL" id="KAH7912792.1"/>
    </source>
</evidence>
<comment type="caution">
    <text evidence="1">The sequence shown here is derived from an EMBL/GenBank/DDBJ whole genome shotgun (WGS) entry which is preliminary data.</text>
</comment>